<accession>A0A6J7EH30</accession>
<gene>
    <name evidence="2" type="ORF">UFOPK3444_01548</name>
</gene>
<dbReference type="AlphaFoldDB" id="A0A6J7EH30"/>
<dbReference type="GO" id="GO:0006085">
    <property type="term" value="P:acetyl-CoA biosynthetic process"/>
    <property type="evidence" value="ECO:0007669"/>
    <property type="project" value="TreeGrafter"/>
</dbReference>
<proteinExistence type="predicted"/>
<evidence type="ECO:0000313" key="2">
    <source>
        <dbReference type="EMBL" id="CAB4882276.1"/>
    </source>
</evidence>
<dbReference type="Pfam" id="PF13193">
    <property type="entry name" value="AMP-binding_C"/>
    <property type="match status" value="1"/>
</dbReference>
<dbReference type="PANTHER" id="PTHR24095">
    <property type="entry name" value="ACETYL-COENZYME A SYNTHETASE"/>
    <property type="match status" value="1"/>
</dbReference>
<organism evidence="2">
    <name type="scientific">freshwater metagenome</name>
    <dbReference type="NCBI Taxonomy" id="449393"/>
    <lineage>
        <taxon>unclassified sequences</taxon>
        <taxon>metagenomes</taxon>
        <taxon>ecological metagenomes</taxon>
    </lineage>
</organism>
<protein>
    <submittedName>
        <fullName evidence="2">Unannotated protein</fullName>
    </submittedName>
</protein>
<name>A0A6J7EH30_9ZZZZ</name>
<dbReference type="SUPFAM" id="SSF56801">
    <property type="entry name" value="Acetyl-CoA synthetase-like"/>
    <property type="match status" value="1"/>
</dbReference>
<feature type="domain" description="AMP-binding enzyme C-terminal" evidence="1">
    <location>
        <begin position="29"/>
        <end position="105"/>
    </location>
</feature>
<dbReference type="InterPro" id="IPR025110">
    <property type="entry name" value="AMP-bd_C"/>
</dbReference>
<reference evidence="2" key="1">
    <citation type="submission" date="2020-05" db="EMBL/GenBank/DDBJ databases">
        <authorList>
            <person name="Chiriac C."/>
            <person name="Salcher M."/>
            <person name="Ghai R."/>
            <person name="Kavagutti S V."/>
        </authorList>
    </citation>
    <scope>NUCLEOTIDE SEQUENCE</scope>
</reference>
<dbReference type="GO" id="GO:0003987">
    <property type="term" value="F:acetate-CoA ligase activity"/>
    <property type="evidence" value="ECO:0007669"/>
    <property type="project" value="TreeGrafter"/>
</dbReference>
<dbReference type="EMBL" id="CAFBLU010000045">
    <property type="protein sequence ID" value="CAB4882276.1"/>
    <property type="molecule type" value="Genomic_DNA"/>
</dbReference>
<dbReference type="Gene3D" id="3.30.300.30">
    <property type="match status" value="1"/>
</dbReference>
<sequence>MVDTDGQWFLYGRSDEAINVAGKRLGPSEVESVLVSDPAVAEAATVGVPHETKGEAVWCFWVPVDPEGEDVSPRLRELVAAELGRPFAPSRVVRVPALPKTRSAKILRRAVRAVAIGEDPGDLSSAENPESLEAIAQAIAASDQ</sequence>
<dbReference type="PANTHER" id="PTHR24095:SF14">
    <property type="entry name" value="ACETYL-COENZYME A SYNTHETASE 1"/>
    <property type="match status" value="1"/>
</dbReference>
<dbReference type="InterPro" id="IPR045851">
    <property type="entry name" value="AMP-bd_C_sf"/>
</dbReference>
<evidence type="ECO:0000259" key="1">
    <source>
        <dbReference type="Pfam" id="PF13193"/>
    </source>
</evidence>